<dbReference type="AlphaFoldDB" id="A0A3L8D5B5"/>
<dbReference type="OrthoDB" id="7667989at2759"/>
<reference evidence="2 3" key="1">
    <citation type="journal article" date="2018" name="Genome Res.">
        <title>The genomic architecture and molecular evolution of ant odorant receptors.</title>
        <authorList>
            <person name="McKenzie S.K."/>
            <person name="Kronauer D.J.C."/>
        </authorList>
    </citation>
    <scope>NUCLEOTIDE SEQUENCE [LARGE SCALE GENOMIC DNA]</scope>
    <source>
        <strain evidence="2">Clonal line C1</strain>
    </source>
</reference>
<accession>A0A3L8D5B5</accession>
<evidence type="ECO:0008006" key="4">
    <source>
        <dbReference type="Google" id="ProtNLM"/>
    </source>
</evidence>
<keyword evidence="1" id="KW-1133">Transmembrane helix</keyword>
<sequence>RFYSQIAVWTFNAMAILCNWALVSSSVLIPPKDESSLRIFKEPSNEFEYVAKRHGIDVRKEDADSKERRSSMSSSFIRFGRSQSAFNTDNSDFDSEADSKVSRYPRWKSPDIVIRFGRSSFKTANVEQLKRGRNDNFIRFGRNIQIAPADVDLSTVCSALTLNGVSSDAELHPDGLRLLHLCNSLNKIAGEISLDTFEDQAVSRHRE</sequence>
<proteinExistence type="predicted"/>
<keyword evidence="1" id="KW-0812">Transmembrane</keyword>
<keyword evidence="1" id="KW-0472">Membrane</keyword>
<gene>
    <name evidence="2" type="ORF">DMN91_011399</name>
</gene>
<protein>
    <recommendedName>
        <fullName evidence="4">FMRFamide-related peptides</fullName>
    </recommendedName>
</protein>
<comment type="caution">
    <text evidence="2">The sequence shown here is derived from an EMBL/GenBank/DDBJ whole genome shotgun (WGS) entry which is preliminary data.</text>
</comment>
<feature type="non-terminal residue" evidence="2">
    <location>
        <position position="1"/>
    </location>
</feature>
<evidence type="ECO:0000313" key="2">
    <source>
        <dbReference type="EMBL" id="RLU15645.1"/>
    </source>
</evidence>
<feature type="transmembrane region" description="Helical" evidence="1">
    <location>
        <begin position="6"/>
        <end position="29"/>
    </location>
</feature>
<organism evidence="2 3">
    <name type="scientific">Ooceraea biroi</name>
    <name type="common">Clonal raider ant</name>
    <name type="synonym">Cerapachys biroi</name>
    <dbReference type="NCBI Taxonomy" id="2015173"/>
    <lineage>
        <taxon>Eukaryota</taxon>
        <taxon>Metazoa</taxon>
        <taxon>Ecdysozoa</taxon>
        <taxon>Arthropoda</taxon>
        <taxon>Hexapoda</taxon>
        <taxon>Insecta</taxon>
        <taxon>Pterygota</taxon>
        <taxon>Neoptera</taxon>
        <taxon>Endopterygota</taxon>
        <taxon>Hymenoptera</taxon>
        <taxon>Apocrita</taxon>
        <taxon>Aculeata</taxon>
        <taxon>Formicoidea</taxon>
        <taxon>Formicidae</taxon>
        <taxon>Dorylinae</taxon>
        <taxon>Ooceraea</taxon>
    </lineage>
</organism>
<name>A0A3L8D5B5_OOCBI</name>
<evidence type="ECO:0000256" key="1">
    <source>
        <dbReference type="SAM" id="Phobius"/>
    </source>
</evidence>
<dbReference type="EMBL" id="QOIP01000012">
    <property type="protein sequence ID" value="RLU15645.1"/>
    <property type="molecule type" value="Genomic_DNA"/>
</dbReference>
<evidence type="ECO:0000313" key="3">
    <source>
        <dbReference type="Proteomes" id="UP000279307"/>
    </source>
</evidence>
<dbReference type="Proteomes" id="UP000279307">
    <property type="component" value="Chromosome 12"/>
</dbReference>